<dbReference type="RefSeq" id="WP_084236585.1">
    <property type="nucleotide sequence ID" value="NZ_FWXT01000001.1"/>
</dbReference>
<dbReference type="EMBL" id="FWXT01000001">
    <property type="protein sequence ID" value="SMC40346.1"/>
    <property type="molecule type" value="Genomic_DNA"/>
</dbReference>
<evidence type="ECO:0000313" key="1">
    <source>
        <dbReference type="EMBL" id="SMC40346.1"/>
    </source>
</evidence>
<name>A0A1W1YW42_9SPHI</name>
<gene>
    <name evidence="1" type="ORF">SAMN04488524_0223</name>
</gene>
<protein>
    <submittedName>
        <fullName evidence="1">Uncharacterized protein</fullName>
    </submittedName>
</protein>
<accession>A0A1W1YW42</accession>
<sequence length="102" mass="11798">MKQGVFNIRLEYRTEEVTLTILPREKYYKVIYFGGIMGAVYCVAGKWNWIEAKDLEGGDLPMYIPDQKADRLELVPDKQVVNCIGREIELHINPSDKTYGNK</sequence>
<organism evidence="1 2">
    <name type="scientific">Pedobacter africanus</name>
    <dbReference type="NCBI Taxonomy" id="151894"/>
    <lineage>
        <taxon>Bacteria</taxon>
        <taxon>Pseudomonadati</taxon>
        <taxon>Bacteroidota</taxon>
        <taxon>Sphingobacteriia</taxon>
        <taxon>Sphingobacteriales</taxon>
        <taxon>Sphingobacteriaceae</taxon>
        <taxon>Pedobacter</taxon>
    </lineage>
</organism>
<dbReference type="AlphaFoldDB" id="A0A1W1YW42"/>
<evidence type="ECO:0000313" key="2">
    <source>
        <dbReference type="Proteomes" id="UP000192756"/>
    </source>
</evidence>
<keyword evidence="2" id="KW-1185">Reference proteome</keyword>
<dbReference type="Proteomes" id="UP000192756">
    <property type="component" value="Unassembled WGS sequence"/>
</dbReference>
<dbReference type="OrthoDB" id="770102at2"/>
<reference evidence="2" key="1">
    <citation type="submission" date="2017-04" db="EMBL/GenBank/DDBJ databases">
        <authorList>
            <person name="Varghese N."/>
            <person name="Submissions S."/>
        </authorList>
    </citation>
    <scope>NUCLEOTIDE SEQUENCE [LARGE SCALE GENOMIC DNA]</scope>
    <source>
        <strain evidence="2">DSM 12126</strain>
    </source>
</reference>
<proteinExistence type="predicted"/>